<proteinExistence type="predicted"/>
<dbReference type="InterPro" id="IPR019734">
    <property type="entry name" value="TPR_rpt"/>
</dbReference>
<dbReference type="InterPro" id="IPR029787">
    <property type="entry name" value="Nucleotide_cyclase"/>
</dbReference>
<protein>
    <recommendedName>
        <fullName evidence="4">Guanylate cyclase domain-containing protein</fullName>
    </recommendedName>
</protein>
<keyword evidence="1" id="KW-0547">Nucleotide-binding</keyword>
<dbReference type="PROSITE" id="PS50125">
    <property type="entry name" value="GUANYLATE_CYCLASE_2"/>
    <property type="match status" value="1"/>
</dbReference>
<dbReference type="Pfam" id="PF00211">
    <property type="entry name" value="Guanylate_cyc"/>
    <property type="match status" value="1"/>
</dbReference>
<dbReference type="Gene3D" id="1.25.40.10">
    <property type="entry name" value="Tetratricopeptide repeat domain"/>
    <property type="match status" value="2"/>
</dbReference>
<dbReference type="SUPFAM" id="SSF52540">
    <property type="entry name" value="P-loop containing nucleoside triphosphate hydrolases"/>
    <property type="match status" value="1"/>
</dbReference>
<sequence length="1176" mass="124562">MTCPSCSADVPTRARFCPSCGHPLLSLTDERRVVTMLFGDLVGYTALSETRDPEQVKNLVDRSFERLAVDITRHGGRVDKIVGDAVVALFGAPVAHEDDAERAVRAALAMQRTLAEMTDDLGAPIRMRIGINTGEVLVGALRAGGDYTAMGDVVNIASRLQTIAQPGQVVVGADTWAATRSVICYESLGGVLARGREEPVEAWLAGEVMTPPGRRPARNRGPLVGRQAEMSMLCNALSAAVTYKRPYLALVSGEAGMGKSRLVKEVLEHARDDHDALVLEGRSVPYGEANVWWPLAEALAMACGIVFGEDGARERCTTAVAAALRAPHDSSEVERTADALLYLMGFEGALSEVDPARARDEAGRAVRAFIEGSAEVRPVVVSIADVQWADRLVLDLIDDIVDRLHRLPIVVLLTARPEVGETWQPRPGRHNLVVLNLDPLQDAAAGEMLSALLEAEPSEDVRDLLIERSGGNPFFIEELAALLSEAAAVGGQLPSLADLRGAATLPATLRGLVAARLDVLPANERSILEDAAVLGRRGPVVALEALAETRGATAVSSTLDSLVARDILAVDNGSVGFGSDLVREVTYGILTKAERARRHASLASWLTTRSASERSDELLEELARHASLAAELTAEVGHVRGVPDDIREQAVAALELAATRADERESHLASVRLYDQQLRLLGTEPGSHRRHSLVGRARAHTALRHHDLARADLEQALVEAREVEDELVVARALTVLGDVEQNEGDLGASMATLEQAVTLWRQLGDRRGEAAALRRQGMTSLFAGDPDAAEDAIGEALVAFQAIGARKGIAWANQNLAWIAFTRGDIALADERLDAAIALFGDIGDWGGLGWARGLQAYVRFAQGGAPEAERIATRVLDEAGERGDPFGVAMMTVLLGSIRLWQGHAEEAVVLAGRAQERFAEIGDVWGQCRAVGPLSRALLVTGRRAEAEAAVFVAQRLVERLPEGSDERIVPSLLAAELAVHCGEGDSALELLGASSDLRSAVGAGGDRELAHVLGTALLQAGRFDDAAAVLGRGLSRHPGRPAMHGVNALALATLGRVDEARDSATAVEGIEWATYLDRVIALIGLACTETRAGETARALEAIERAASIADATDDILTGGIVALARSRVLEAVGADAGADVALADADARLARIGIDAAGWDDLFRVAAGAPAVA</sequence>
<dbReference type="InterPro" id="IPR001054">
    <property type="entry name" value="A/G_cyclase"/>
</dbReference>
<feature type="coiled-coil region" evidence="3">
    <location>
        <begin position="706"/>
        <end position="733"/>
    </location>
</feature>
<organism evidence="5">
    <name type="scientific">uncultured Acidimicrobiales bacterium</name>
    <dbReference type="NCBI Taxonomy" id="310071"/>
    <lineage>
        <taxon>Bacteria</taxon>
        <taxon>Bacillati</taxon>
        <taxon>Actinomycetota</taxon>
        <taxon>Acidimicrobiia</taxon>
        <taxon>Acidimicrobiales</taxon>
        <taxon>environmental samples</taxon>
    </lineage>
</organism>
<evidence type="ECO:0000256" key="2">
    <source>
        <dbReference type="ARBA" id="ARBA00022840"/>
    </source>
</evidence>
<accession>A0A6J4HCI9</accession>
<dbReference type="CDD" id="cd07302">
    <property type="entry name" value="CHD"/>
    <property type="match status" value="1"/>
</dbReference>
<dbReference type="SMART" id="SM00044">
    <property type="entry name" value="CYCc"/>
    <property type="match status" value="1"/>
</dbReference>
<dbReference type="Gene3D" id="3.30.70.1230">
    <property type="entry name" value="Nucleotide cyclase"/>
    <property type="match status" value="1"/>
</dbReference>
<dbReference type="SUPFAM" id="SSF48452">
    <property type="entry name" value="TPR-like"/>
    <property type="match status" value="2"/>
</dbReference>
<name>A0A6J4HCI9_9ACTN</name>
<reference evidence="5" key="1">
    <citation type="submission" date="2020-02" db="EMBL/GenBank/DDBJ databases">
        <authorList>
            <person name="Meier V. D."/>
        </authorList>
    </citation>
    <scope>NUCLEOTIDE SEQUENCE</scope>
    <source>
        <strain evidence="5">AVDCRST_MAG20</strain>
    </source>
</reference>
<evidence type="ECO:0000256" key="1">
    <source>
        <dbReference type="ARBA" id="ARBA00022741"/>
    </source>
</evidence>
<keyword evidence="2" id="KW-0067">ATP-binding</keyword>
<dbReference type="SUPFAM" id="SSF55073">
    <property type="entry name" value="Nucleotide cyclase"/>
    <property type="match status" value="1"/>
</dbReference>
<dbReference type="PANTHER" id="PTHR16305">
    <property type="entry name" value="TESTICULAR SOLUBLE ADENYLYL CYCLASE"/>
    <property type="match status" value="1"/>
</dbReference>
<dbReference type="InterPro" id="IPR041664">
    <property type="entry name" value="AAA_16"/>
</dbReference>
<dbReference type="GO" id="GO:0005737">
    <property type="term" value="C:cytoplasm"/>
    <property type="evidence" value="ECO:0007669"/>
    <property type="project" value="TreeGrafter"/>
</dbReference>
<feature type="domain" description="Guanylate cyclase" evidence="4">
    <location>
        <begin position="35"/>
        <end position="161"/>
    </location>
</feature>
<dbReference type="PANTHER" id="PTHR16305:SF28">
    <property type="entry name" value="GUANYLATE CYCLASE DOMAIN-CONTAINING PROTEIN"/>
    <property type="match status" value="1"/>
</dbReference>
<evidence type="ECO:0000256" key="3">
    <source>
        <dbReference type="SAM" id="Coils"/>
    </source>
</evidence>
<dbReference type="GO" id="GO:0035556">
    <property type="term" value="P:intracellular signal transduction"/>
    <property type="evidence" value="ECO:0007669"/>
    <property type="project" value="InterPro"/>
</dbReference>
<dbReference type="GO" id="GO:0009190">
    <property type="term" value="P:cyclic nucleotide biosynthetic process"/>
    <property type="evidence" value="ECO:0007669"/>
    <property type="project" value="InterPro"/>
</dbReference>
<dbReference type="InterPro" id="IPR011990">
    <property type="entry name" value="TPR-like_helical_dom_sf"/>
</dbReference>
<dbReference type="GO" id="GO:0005524">
    <property type="term" value="F:ATP binding"/>
    <property type="evidence" value="ECO:0007669"/>
    <property type="project" value="UniProtKB-KW"/>
</dbReference>
<keyword evidence="3" id="KW-0175">Coiled coil</keyword>
<dbReference type="GO" id="GO:0004016">
    <property type="term" value="F:adenylate cyclase activity"/>
    <property type="evidence" value="ECO:0007669"/>
    <property type="project" value="UniProtKB-ARBA"/>
</dbReference>
<dbReference type="EMBL" id="CADCSY010000024">
    <property type="protein sequence ID" value="CAA9218288.1"/>
    <property type="molecule type" value="Genomic_DNA"/>
</dbReference>
<dbReference type="Pfam" id="PF13191">
    <property type="entry name" value="AAA_16"/>
    <property type="match status" value="1"/>
</dbReference>
<dbReference type="InterPro" id="IPR027417">
    <property type="entry name" value="P-loop_NTPase"/>
</dbReference>
<evidence type="ECO:0000259" key="4">
    <source>
        <dbReference type="PROSITE" id="PS50125"/>
    </source>
</evidence>
<gene>
    <name evidence="5" type="ORF">AVDCRST_MAG20-529</name>
</gene>
<evidence type="ECO:0000313" key="5">
    <source>
        <dbReference type="EMBL" id="CAA9218288.1"/>
    </source>
</evidence>
<dbReference type="SMART" id="SM00028">
    <property type="entry name" value="TPR"/>
    <property type="match status" value="6"/>
</dbReference>
<dbReference type="AlphaFoldDB" id="A0A6J4HCI9"/>